<feature type="domain" description="RsdA/BaiN/AoA(So)-like Rossmann fold-like" evidence="4">
    <location>
        <begin position="4"/>
        <end position="396"/>
    </location>
</feature>
<dbReference type="NCBIfam" id="TIGR00275">
    <property type="entry name" value="aminoacetone oxidase family FAD-binding enzyme"/>
    <property type="match status" value="1"/>
</dbReference>
<dbReference type="AlphaFoldDB" id="A0A0B5KUB8"/>
<dbReference type="EMBL" id="KF831415">
    <property type="protein sequence ID" value="AJG37948.1"/>
    <property type="molecule type" value="Genomic_DNA"/>
</dbReference>
<dbReference type="InterPro" id="IPR023166">
    <property type="entry name" value="BaiN-like_dom_sf"/>
</dbReference>
<dbReference type="Gene3D" id="1.10.8.260">
    <property type="entry name" value="HI0933 insert domain-like"/>
    <property type="match status" value="1"/>
</dbReference>
<dbReference type="PANTHER" id="PTHR42887">
    <property type="entry name" value="OS12G0638800 PROTEIN"/>
    <property type="match status" value="1"/>
</dbReference>
<comment type="cofactor">
    <cofactor evidence="1">
        <name>FAD</name>
        <dbReference type="ChEBI" id="CHEBI:57692"/>
    </cofactor>
</comment>
<dbReference type="InterPro" id="IPR036188">
    <property type="entry name" value="FAD/NAD-bd_sf"/>
</dbReference>
<evidence type="ECO:0000256" key="3">
    <source>
        <dbReference type="ARBA" id="ARBA00022827"/>
    </source>
</evidence>
<organism evidence="6">
    <name type="scientific">Firmicutes bacterium enrichment culture clone fosmid MGS-M2</name>
    <dbReference type="NCBI Taxonomy" id="1549349"/>
    <lineage>
        <taxon>Bacteria</taxon>
        <taxon>Bacillati</taxon>
        <taxon>Bacillota</taxon>
        <taxon>environmental samples</taxon>
    </lineage>
</organism>
<dbReference type="SUPFAM" id="SSF160996">
    <property type="entry name" value="HI0933 insert domain-like"/>
    <property type="match status" value="1"/>
</dbReference>
<feature type="domain" description="RsdA/BaiN/AoA(So)-like insert" evidence="5">
    <location>
        <begin position="200"/>
        <end position="336"/>
    </location>
</feature>
<dbReference type="InterPro" id="IPR055178">
    <property type="entry name" value="RsdA/BaiN/AoA(So)-like_dom"/>
</dbReference>
<evidence type="ECO:0000259" key="5">
    <source>
        <dbReference type="Pfam" id="PF22780"/>
    </source>
</evidence>
<dbReference type="Gene3D" id="3.50.50.60">
    <property type="entry name" value="FAD/NAD(P)-binding domain"/>
    <property type="match status" value="1"/>
</dbReference>
<protein>
    <recommendedName>
        <fullName evidence="7">Flavoprotein</fullName>
    </recommendedName>
</protein>
<sequence length="404" mass="45478">MNYDVIIVGGGAAGLMCQHQLSDKHLKVLVIDKNSILGKKLLLTGNGRCNVTNRYSPQEFIERIGGEQKKFFYKAIHSFSTEDVVNFFKTRGVPLKLENDFQYFPVSNKAKDIVDVLTKTNEETIIHYEEVVQDIKPHQTQFQVVTNKKRYLTKHVVIASGSSSFPKTGSTGDGLIFAKELKIETVPFYPAETKVYAKMIEKLSLQGLQIPNASVSLLQTKHRQKGDLLFTHNGLSGPVIYHLSEEIYHSLAHNHKAVLSINLINITKDKFIHLLYESPAKTIESIVSKLTSKRLASNLFSSFQLPKKPIQDLKHETFNQIYEFLTNFHVDIDKVEDKTLAYVNGGGVKTKELHPSTMESKKYPGLYFIGETVDLHGPIGGYNITIAFSTAYLAANHIKENYDA</sequence>
<keyword evidence="2" id="KW-0285">Flavoprotein</keyword>
<dbReference type="Pfam" id="PF03486">
    <property type="entry name" value="HI0933_like"/>
    <property type="match status" value="1"/>
</dbReference>
<dbReference type="SUPFAM" id="SSF51905">
    <property type="entry name" value="FAD/NAD(P)-binding domain"/>
    <property type="match status" value="1"/>
</dbReference>
<dbReference type="InterPro" id="IPR057661">
    <property type="entry name" value="RsdA/BaiN/AoA(So)_Rossmann"/>
</dbReference>
<dbReference type="Gene3D" id="2.40.30.10">
    <property type="entry name" value="Translation factors"/>
    <property type="match status" value="1"/>
</dbReference>
<evidence type="ECO:0000256" key="2">
    <source>
        <dbReference type="ARBA" id="ARBA00022630"/>
    </source>
</evidence>
<reference evidence="6" key="1">
    <citation type="journal article" date="2015" name="Environ. Microbiol.">
        <title>Pressure adaptation is linked to thermal adaptation in salt-saturated marine habitats.</title>
        <authorList>
            <consortium name="The MAMBA Consortium"/>
            <person name="Alcaide M."/>
            <person name="Stogios P.J."/>
            <person name="Lafraya A."/>
            <person name="Tchigvintsev A."/>
            <person name="Flick R."/>
            <person name="Bargiela R."/>
            <person name="Chernikova T.N."/>
            <person name="Reva O.N."/>
            <person name="Hai T."/>
            <person name="Leggewie C.C."/>
            <person name="Katzke N."/>
            <person name="La Cono V."/>
            <person name="Matesanz R."/>
            <person name="Jebbar M."/>
            <person name="Jaeger K.E."/>
            <person name="Yakimov M.M."/>
            <person name="Yakunin A.F."/>
            <person name="Golyshin P.N."/>
            <person name="Golyshina O.V."/>
            <person name="Savchenko A."/>
            <person name="Ferrer M."/>
        </authorList>
    </citation>
    <scope>NUCLEOTIDE SEQUENCE</scope>
</reference>
<accession>A0A0B5KUB8</accession>
<name>A0A0B5KUB8_9FIRM</name>
<dbReference type="InterPro" id="IPR004792">
    <property type="entry name" value="BaiN-like"/>
</dbReference>
<proteinExistence type="predicted"/>
<keyword evidence="3" id="KW-0274">FAD</keyword>
<evidence type="ECO:0008006" key="7">
    <source>
        <dbReference type="Google" id="ProtNLM"/>
    </source>
</evidence>
<evidence type="ECO:0000259" key="4">
    <source>
        <dbReference type="Pfam" id="PF03486"/>
    </source>
</evidence>
<dbReference type="Pfam" id="PF22780">
    <property type="entry name" value="HI0933_like_1st"/>
    <property type="match status" value="1"/>
</dbReference>
<evidence type="ECO:0000256" key="1">
    <source>
        <dbReference type="ARBA" id="ARBA00001974"/>
    </source>
</evidence>
<evidence type="ECO:0000313" key="6">
    <source>
        <dbReference type="EMBL" id="AJG37948.1"/>
    </source>
</evidence>
<dbReference type="PANTHER" id="PTHR42887:SF2">
    <property type="entry name" value="OS12G0638800 PROTEIN"/>
    <property type="match status" value="1"/>
</dbReference>